<dbReference type="InterPro" id="IPR003105">
    <property type="entry name" value="SRA_YDG"/>
</dbReference>
<dbReference type="InterPro" id="IPR036987">
    <property type="entry name" value="SRA-YDG_sf"/>
</dbReference>
<dbReference type="PROSITE" id="PS51015">
    <property type="entry name" value="YDG"/>
    <property type="match status" value="1"/>
</dbReference>
<dbReference type="Gene3D" id="1.10.30.50">
    <property type="match status" value="1"/>
</dbReference>
<feature type="domain" description="YDG" evidence="2">
    <location>
        <begin position="33"/>
        <end position="188"/>
    </location>
</feature>
<dbReference type="EMBL" id="CP022310">
    <property type="protein sequence ID" value="QDI70892.1"/>
    <property type="molecule type" value="Genomic_DNA"/>
</dbReference>
<dbReference type="GO" id="GO:0061630">
    <property type="term" value="F:ubiquitin protein ligase activity"/>
    <property type="evidence" value="ECO:0007669"/>
    <property type="project" value="TreeGrafter"/>
</dbReference>
<dbReference type="GO" id="GO:0016567">
    <property type="term" value="P:protein ubiquitination"/>
    <property type="evidence" value="ECO:0007669"/>
    <property type="project" value="TreeGrafter"/>
</dbReference>
<dbReference type="CDD" id="cd00085">
    <property type="entry name" value="HNHc"/>
    <property type="match status" value="1"/>
</dbReference>
<dbReference type="Proteomes" id="UP000316215">
    <property type="component" value="Chromosome"/>
</dbReference>
<evidence type="ECO:0000256" key="1">
    <source>
        <dbReference type="SAM" id="MobiDB-lite"/>
    </source>
</evidence>
<feature type="compositionally biased region" description="Basic and acidic residues" evidence="1">
    <location>
        <begin position="221"/>
        <end position="237"/>
    </location>
</feature>
<evidence type="ECO:0000259" key="2">
    <source>
        <dbReference type="PROSITE" id="PS51015"/>
    </source>
</evidence>
<name>A0A514JVG5_9ACTN</name>
<evidence type="ECO:0000313" key="3">
    <source>
        <dbReference type="EMBL" id="QDI70892.1"/>
    </source>
</evidence>
<dbReference type="InterPro" id="IPR015947">
    <property type="entry name" value="PUA-like_sf"/>
</dbReference>
<dbReference type="GO" id="GO:0044027">
    <property type="term" value="P:negative regulation of gene expression via chromosomal CpG island methylation"/>
    <property type="evidence" value="ECO:0007669"/>
    <property type="project" value="TreeGrafter"/>
</dbReference>
<dbReference type="InterPro" id="IPR003615">
    <property type="entry name" value="HNH_nuc"/>
</dbReference>
<keyword evidence="4" id="KW-1185">Reference proteome</keyword>
<organism evidence="3 4">
    <name type="scientific">Streptomyces calvus</name>
    <dbReference type="NCBI Taxonomy" id="67282"/>
    <lineage>
        <taxon>Bacteria</taxon>
        <taxon>Bacillati</taxon>
        <taxon>Actinomycetota</taxon>
        <taxon>Actinomycetes</taxon>
        <taxon>Kitasatosporales</taxon>
        <taxon>Streptomycetaceae</taxon>
        <taxon>Streptomyces</taxon>
    </lineage>
</organism>
<accession>A0A514JVG5</accession>
<dbReference type="InterPro" id="IPR045134">
    <property type="entry name" value="UHRF1/2-like"/>
</dbReference>
<sequence>MHGDLNTAFSERSSTRLITLLQYGEVGIERVIGHIEGVPVGALFHRRLDVQRAQLHQTNQRGISWLVDTDGSKVGDAIVLHGGYADDEDHWEWIRYTGASEGRDKDSTGRLLRSQSWSYTDNAALRLSHERRHPIRVIRGYEGDPRYSPSNSYRYDGLYEITDVRTATSKFPAPDGSPIDICQFDLRRLPDQRQVQTSVERRVIEVLEELDDERAEQENGQQEHAEPLGEHQSVERFPESRSMRVRRLIRDTAAAQRIKQLYEGECQLCGLRLVGPDGRPYSEGAHIRPLGRPHHGPDVEPNILCLCPTCHVRLDIGAIAVAEDGSVLVRADLSGARLLPKLTVKDGHRVHPEYLRYHRTYWEQAVPARRL</sequence>
<evidence type="ECO:0000313" key="4">
    <source>
        <dbReference type="Proteomes" id="UP000316215"/>
    </source>
</evidence>
<reference evidence="3 4" key="1">
    <citation type="submission" date="2017-07" db="EMBL/GenBank/DDBJ databases">
        <title>The Complete Genome of Streptomyces asterosporus-ZSY.</title>
        <authorList>
            <person name="Zhang S."/>
        </authorList>
    </citation>
    <scope>NUCLEOTIDE SEQUENCE [LARGE SCALE GENOMIC DNA]</scope>
    <source>
        <strain evidence="3 4">DSM 41452</strain>
    </source>
</reference>
<proteinExistence type="predicted"/>
<dbReference type="Gene3D" id="2.30.280.10">
    <property type="entry name" value="SRA-YDG"/>
    <property type="match status" value="1"/>
</dbReference>
<dbReference type="SMART" id="SM00466">
    <property type="entry name" value="SRA"/>
    <property type="match status" value="1"/>
</dbReference>
<dbReference type="AlphaFoldDB" id="A0A514JVG5"/>
<gene>
    <name evidence="3" type="ORF">CD934_21000</name>
</gene>
<feature type="region of interest" description="Disordered" evidence="1">
    <location>
        <begin position="213"/>
        <end position="237"/>
    </location>
</feature>
<dbReference type="PANTHER" id="PTHR14140:SF27">
    <property type="entry name" value="OS04G0289800 PROTEIN"/>
    <property type="match status" value="1"/>
</dbReference>
<protein>
    <recommendedName>
        <fullName evidence="2">YDG domain-containing protein</fullName>
    </recommendedName>
</protein>
<dbReference type="KEGG" id="sast:CD934_21000"/>
<dbReference type="Pfam" id="PF02182">
    <property type="entry name" value="SAD_SRA"/>
    <property type="match status" value="1"/>
</dbReference>
<dbReference type="Pfam" id="PF13391">
    <property type="entry name" value="HNH_2"/>
    <property type="match status" value="1"/>
</dbReference>
<dbReference type="SUPFAM" id="SSF88697">
    <property type="entry name" value="PUA domain-like"/>
    <property type="match status" value="1"/>
</dbReference>
<dbReference type="PANTHER" id="PTHR14140">
    <property type="entry name" value="E3 UBIQUITIN-PROTEIN LIGASE UHRF-RELATED"/>
    <property type="match status" value="1"/>
</dbReference>